<evidence type="ECO:0000259" key="7">
    <source>
        <dbReference type="PROSITE" id="PS50110"/>
    </source>
</evidence>
<dbReference type="InterPro" id="IPR016032">
    <property type="entry name" value="Sig_transdc_resp-reg_C-effctor"/>
</dbReference>
<dbReference type="InterPro" id="IPR011006">
    <property type="entry name" value="CheY-like_superfamily"/>
</dbReference>
<evidence type="ECO:0000256" key="4">
    <source>
        <dbReference type="ARBA" id="ARBA00023163"/>
    </source>
</evidence>
<protein>
    <submittedName>
        <fullName evidence="8">DNA-binding NarL/FixJ family response regulator</fullName>
    </submittedName>
</protein>
<name>A0A7W9Q2J0_9ACTN</name>
<dbReference type="SUPFAM" id="SSF52172">
    <property type="entry name" value="CheY-like"/>
    <property type="match status" value="1"/>
</dbReference>
<dbReference type="InterPro" id="IPR001789">
    <property type="entry name" value="Sig_transdc_resp-reg_receiver"/>
</dbReference>
<feature type="domain" description="Response regulatory" evidence="7">
    <location>
        <begin position="14"/>
        <end position="138"/>
    </location>
</feature>
<dbReference type="SMART" id="SM00448">
    <property type="entry name" value="REC"/>
    <property type="match status" value="1"/>
</dbReference>
<dbReference type="PANTHER" id="PTHR43214">
    <property type="entry name" value="TWO-COMPONENT RESPONSE REGULATOR"/>
    <property type="match status" value="1"/>
</dbReference>
<dbReference type="Pfam" id="PF00196">
    <property type="entry name" value="GerE"/>
    <property type="match status" value="1"/>
</dbReference>
<comment type="caution">
    <text evidence="8">The sequence shown here is derived from an EMBL/GenBank/DDBJ whole genome shotgun (WGS) entry which is preliminary data.</text>
</comment>
<dbReference type="Pfam" id="PF00072">
    <property type="entry name" value="Response_reg"/>
    <property type="match status" value="1"/>
</dbReference>
<evidence type="ECO:0000256" key="1">
    <source>
        <dbReference type="ARBA" id="ARBA00022553"/>
    </source>
</evidence>
<dbReference type="Gene3D" id="1.10.10.10">
    <property type="entry name" value="Winged helix-like DNA-binding domain superfamily/Winged helix DNA-binding domain"/>
    <property type="match status" value="1"/>
</dbReference>
<dbReference type="AlphaFoldDB" id="A0A7W9Q2J0"/>
<evidence type="ECO:0000313" key="9">
    <source>
        <dbReference type="Proteomes" id="UP000585836"/>
    </source>
</evidence>
<organism evidence="8 9">
    <name type="scientific">Streptomyces echinatus</name>
    <dbReference type="NCBI Taxonomy" id="67293"/>
    <lineage>
        <taxon>Bacteria</taxon>
        <taxon>Bacillati</taxon>
        <taxon>Actinomycetota</taxon>
        <taxon>Actinomycetes</taxon>
        <taxon>Kitasatosporales</taxon>
        <taxon>Streptomycetaceae</taxon>
        <taxon>Streptomyces</taxon>
    </lineage>
</organism>
<dbReference type="EMBL" id="JACHJK010000022">
    <property type="protein sequence ID" value="MBB5932169.1"/>
    <property type="molecule type" value="Genomic_DNA"/>
</dbReference>
<proteinExistence type="predicted"/>
<dbReference type="InterPro" id="IPR000792">
    <property type="entry name" value="Tscrpt_reg_LuxR_C"/>
</dbReference>
<keyword evidence="2" id="KW-0805">Transcription regulation</keyword>
<feature type="modified residue" description="4-aspartylphosphate" evidence="5">
    <location>
        <position position="65"/>
    </location>
</feature>
<keyword evidence="4" id="KW-0804">Transcription</keyword>
<dbReference type="SUPFAM" id="SSF46894">
    <property type="entry name" value="C-terminal effector domain of the bipartite response regulators"/>
    <property type="match status" value="1"/>
</dbReference>
<dbReference type="RefSeq" id="WP_184974223.1">
    <property type="nucleotide sequence ID" value="NZ_BAAAWF010000091.1"/>
</dbReference>
<dbReference type="PANTHER" id="PTHR43214:SF24">
    <property type="entry name" value="TRANSCRIPTIONAL REGULATORY PROTEIN NARL-RELATED"/>
    <property type="match status" value="1"/>
</dbReference>
<sequence length="236" mass="25926">MNQPTRTGADPRVRVLVADDEPFARFALRMLLEADPRICVVADASTGREAVQRTAEYHPDVVIMDLRMPEKDGGPIIDRAGITATKEIVRMRPQTRVLVHSSYDTDPLVAAAMRAGAAGYLRKADKREEQLAMLVLVVASGAAVFNWSNERMRHLFDTAYNAQRQSALPQLTPRERDVLNLAATAEEPSNRVIARKLGIGEGRVATYLSEAKVKLGAVDRKDLIAQARNAGLGIEL</sequence>
<dbReference type="CDD" id="cd17535">
    <property type="entry name" value="REC_NarL-like"/>
    <property type="match status" value="1"/>
</dbReference>
<dbReference type="GO" id="GO:0006355">
    <property type="term" value="P:regulation of DNA-templated transcription"/>
    <property type="evidence" value="ECO:0007669"/>
    <property type="project" value="InterPro"/>
</dbReference>
<dbReference type="GO" id="GO:0003677">
    <property type="term" value="F:DNA binding"/>
    <property type="evidence" value="ECO:0007669"/>
    <property type="project" value="UniProtKB-KW"/>
</dbReference>
<keyword evidence="1 5" id="KW-0597">Phosphoprotein</keyword>
<dbReference type="InterPro" id="IPR058245">
    <property type="entry name" value="NreC/VraR/RcsB-like_REC"/>
</dbReference>
<keyword evidence="9" id="KW-1185">Reference proteome</keyword>
<gene>
    <name evidence="8" type="ORF">FHS34_007678</name>
</gene>
<dbReference type="GO" id="GO:0000160">
    <property type="term" value="P:phosphorelay signal transduction system"/>
    <property type="evidence" value="ECO:0007669"/>
    <property type="project" value="InterPro"/>
</dbReference>
<keyword evidence="3 8" id="KW-0238">DNA-binding</keyword>
<evidence type="ECO:0000256" key="5">
    <source>
        <dbReference type="PROSITE-ProRule" id="PRU00169"/>
    </source>
</evidence>
<dbReference type="InterPro" id="IPR036388">
    <property type="entry name" value="WH-like_DNA-bd_sf"/>
</dbReference>
<evidence type="ECO:0000256" key="2">
    <source>
        <dbReference type="ARBA" id="ARBA00023015"/>
    </source>
</evidence>
<dbReference type="Gene3D" id="3.40.50.2300">
    <property type="match status" value="1"/>
</dbReference>
<feature type="domain" description="HTH luxR-type" evidence="6">
    <location>
        <begin position="164"/>
        <end position="231"/>
    </location>
</feature>
<reference evidence="8 9" key="1">
    <citation type="submission" date="2020-08" db="EMBL/GenBank/DDBJ databases">
        <title>Genomic Encyclopedia of Type Strains, Phase III (KMG-III): the genomes of soil and plant-associated and newly described type strains.</title>
        <authorList>
            <person name="Whitman W."/>
        </authorList>
    </citation>
    <scope>NUCLEOTIDE SEQUENCE [LARGE SCALE GENOMIC DNA]</scope>
    <source>
        <strain evidence="8 9">CECT 3313</strain>
    </source>
</reference>
<dbReference type="PROSITE" id="PS50043">
    <property type="entry name" value="HTH_LUXR_2"/>
    <property type="match status" value="1"/>
</dbReference>
<accession>A0A7W9Q2J0</accession>
<evidence type="ECO:0000313" key="8">
    <source>
        <dbReference type="EMBL" id="MBB5932169.1"/>
    </source>
</evidence>
<evidence type="ECO:0000259" key="6">
    <source>
        <dbReference type="PROSITE" id="PS50043"/>
    </source>
</evidence>
<dbReference type="Proteomes" id="UP000585836">
    <property type="component" value="Unassembled WGS sequence"/>
</dbReference>
<dbReference type="SMART" id="SM00421">
    <property type="entry name" value="HTH_LUXR"/>
    <property type="match status" value="1"/>
</dbReference>
<dbReference type="PROSITE" id="PS50110">
    <property type="entry name" value="RESPONSE_REGULATORY"/>
    <property type="match status" value="1"/>
</dbReference>
<dbReference type="InterPro" id="IPR039420">
    <property type="entry name" value="WalR-like"/>
</dbReference>
<evidence type="ECO:0000256" key="3">
    <source>
        <dbReference type="ARBA" id="ARBA00023125"/>
    </source>
</evidence>